<evidence type="ECO:0000259" key="9">
    <source>
        <dbReference type="PROSITE" id="PS52029"/>
    </source>
</evidence>
<comment type="similarity">
    <text evidence="2">Belongs to the YkuD family.</text>
</comment>
<dbReference type="InterPro" id="IPR002477">
    <property type="entry name" value="Peptidoglycan-bd-like"/>
</dbReference>
<dbReference type="PANTHER" id="PTHR41533:SF2">
    <property type="entry name" value="BLR7131 PROTEIN"/>
    <property type="match status" value="1"/>
</dbReference>
<keyword evidence="3" id="KW-0808">Transferase</keyword>
<dbReference type="Pfam" id="PF01471">
    <property type="entry name" value="PG_binding_1"/>
    <property type="match status" value="1"/>
</dbReference>
<feature type="chain" id="PRO_5045042352" evidence="8">
    <location>
        <begin position="33"/>
        <end position="455"/>
    </location>
</feature>
<comment type="pathway">
    <text evidence="1 7">Cell wall biogenesis; peptidoglycan biosynthesis.</text>
</comment>
<evidence type="ECO:0000256" key="2">
    <source>
        <dbReference type="ARBA" id="ARBA00005992"/>
    </source>
</evidence>
<evidence type="ECO:0000256" key="6">
    <source>
        <dbReference type="ARBA" id="ARBA00023316"/>
    </source>
</evidence>
<dbReference type="CDD" id="cd16913">
    <property type="entry name" value="YkuD_like"/>
    <property type="match status" value="1"/>
</dbReference>
<comment type="caution">
    <text evidence="10">The sequence shown here is derived from an EMBL/GenBank/DDBJ whole genome shotgun (WGS) entry which is preliminary data.</text>
</comment>
<protein>
    <submittedName>
        <fullName evidence="10">Amidase</fullName>
    </submittedName>
</protein>
<evidence type="ECO:0000313" key="11">
    <source>
        <dbReference type="Proteomes" id="UP000637980"/>
    </source>
</evidence>
<dbReference type="RefSeq" id="WP_189437385.1">
    <property type="nucleotide sequence ID" value="NZ_BMXE01000004.1"/>
</dbReference>
<name>A0ABQ3EF84_9HYPH</name>
<dbReference type="EMBL" id="BMXE01000004">
    <property type="protein sequence ID" value="GHB36768.1"/>
    <property type="molecule type" value="Genomic_DNA"/>
</dbReference>
<evidence type="ECO:0000256" key="7">
    <source>
        <dbReference type="PROSITE-ProRule" id="PRU01373"/>
    </source>
</evidence>
<keyword evidence="11" id="KW-1185">Reference proteome</keyword>
<gene>
    <name evidence="10" type="ORF">GCM10007094_27980</name>
</gene>
<organism evidence="10 11">
    <name type="scientific">Pseudovibrio japonicus</name>
    <dbReference type="NCBI Taxonomy" id="366534"/>
    <lineage>
        <taxon>Bacteria</taxon>
        <taxon>Pseudomonadati</taxon>
        <taxon>Pseudomonadota</taxon>
        <taxon>Alphaproteobacteria</taxon>
        <taxon>Hyphomicrobiales</taxon>
        <taxon>Stappiaceae</taxon>
        <taxon>Pseudovibrio</taxon>
    </lineage>
</organism>
<evidence type="ECO:0000256" key="5">
    <source>
        <dbReference type="ARBA" id="ARBA00022984"/>
    </source>
</evidence>
<dbReference type="SUPFAM" id="SSF47090">
    <property type="entry name" value="PGBD-like"/>
    <property type="match status" value="1"/>
</dbReference>
<accession>A0ABQ3EF84</accession>
<dbReference type="InterPro" id="IPR036365">
    <property type="entry name" value="PGBD-like_sf"/>
</dbReference>
<dbReference type="PROSITE" id="PS52029">
    <property type="entry name" value="LD_TPASE"/>
    <property type="match status" value="1"/>
</dbReference>
<dbReference type="Gene3D" id="2.40.440.10">
    <property type="entry name" value="L,D-transpeptidase catalytic domain-like"/>
    <property type="match status" value="1"/>
</dbReference>
<dbReference type="SUPFAM" id="SSF141523">
    <property type="entry name" value="L,D-transpeptidase catalytic domain-like"/>
    <property type="match status" value="1"/>
</dbReference>
<evidence type="ECO:0000256" key="3">
    <source>
        <dbReference type="ARBA" id="ARBA00022679"/>
    </source>
</evidence>
<feature type="domain" description="L,D-TPase catalytic" evidence="9">
    <location>
        <begin position="219"/>
        <end position="397"/>
    </location>
</feature>
<dbReference type="InterPro" id="IPR036366">
    <property type="entry name" value="PGBDSf"/>
</dbReference>
<sequence>MLAPLLNRSKLALALVLSTGLSAGVMSAGVMAAQAQVKVPALLPYSGNIQQAISQPAPVATTQPVVAQGLEWADTFDEGVSSLEQIDFVAPIISRQTTQYMIDATLDYERIALNGGWPEVSTKKILRIGMRAPAVISLRQRLIASGDMAQQAGVSEVFDSYVDSAVRRFQLRHGLTPDGVVGRSTVIAMNVPVEVRLEQLRTNLERVSALAESVGDTDTYVNVNIPAARIEVVENGRVRSRHTAVVGKEDRQTPILSSAIYEVNFNPYWTVPVSIIRKDLIPKMQKNPEYLTDNNIHIFDWYGKEKQWQEIDWNTDEATKYRFTQEPGEGNSMGSIRINFNNTHQVYLHDTPEQSLFGEGYRFHSSGCVRVQNVRELVTWLLGSTTPDWTRSRVDSTINSGERLDVKMKSRVPLFMSYVTAWALSDGMVHFRDDIYNKDGLYSASVDPMAQASAQ</sequence>
<proteinExistence type="inferred from homology"/>
<dbReference type="PANTHER" id="PTHR41533">
    <property type="entry name" value="L,D-TRANSPEPTIDASE HI_1667-RELATED"/>
    <property type="match status" value="1"/>
</dbReference>
<dbReference type="Proteomes" id="UP000637980">
    <property type="component" value="Unassembled WGS sequence"/>
</dbReference>
<feature type="active site" description="Nucleophile" evidence="7">
    <location>
        <position position="368"/>
    </location>
</feature>
<dbReference type="InterPro" id="IPR052905">
    <property type="entry name" value="LD-transpeptidase_YkuD-like"/>
</dbReference>
<dbReference type="Gene3D" id="1.10.101.10">
    <property type="entry name" value="PGBD-like superfamily/PGBD"/>
    <property type="match status" value="1"/>
</dbReference>
<feature type="signal peptide" evidence="8">
    <location>
        <begin position="1"/>
        <end position="32"/>
    </location>
</feature>
<keyword evidence="4 7" id="KW-0133">Cell shape</keyword>
<evidence type="ECO:0000256" key="8">
    <source>
        <dbReference type="SAM" id="SignalP"/>
    </source>
</evidence>
<keyword evidence="5 7" id="KW-0573">Peptidoglycan synthesis</keyword>
<dbReference type="InterPro" id="IPR005490">
    <property type="entry name" value="LD_TPept_cat_dom"/>
</dbReference>
<dbReference type="InterPro" id="IPR038063">
    <property type="entry name" value="Transpep_catalytic_dom"/>
</dbReference>
<evidence type="ECO:0000256" key="4">
    <source>
        <dbReference type="ARBA" id="ARBA00022960"/>
    </source>
</evidence>
<keyword evidence="8" id="KW-0732">Signal</keyword>
<evidence type="ECO:0000256" key="1">
    <source>
        <dbReference type="ARBA" id="ARBA00004752"/>
    </source>
</evidence>
<dbReference type="Pfam" id="PF03734">
    <property type="entry name" value="YkuD"/>
    <property type="match status" value="1"/>
</dbReference>
<feature type="active site" description="Proton donor/acceptor" evidence="7">
    <location>
        <position position="349"/>
    </location>
</feature>
<keyword evidence="6 7" id="KW-0961">Cell wall biogenesis/degradation</keyword>
<evidence type="ECO:0000313" key="10">
    <source>
        <dbReference type="EMBL" id="GHB36768.1"/>
    </source>
</evidence>
<reference evidence="11" key="1">
    <citation type="journal article" date="2019" name="Int. J. Syst. Evol. Microbiol.">
        <title>The Global Catalogue of Microorganisms (GCM) 10K type strain sequencing project: providing services to taxonomists for standard genome sequencing and annotation.</title>
        <authorList>
            <consortium name="The Broad Institute Genomics Platform"/>
            <consortium name="The Broad Institute Genome Sequencing Center for Infectious Disease"/>
            <person name="Wu L."/>
            <person name="Ma J."/>
        </authorList>
    </citation>
    <scope>NUCLEOTIDE SEQUENCE [LARGE SCALE GENOMIC DNA]</scope>
    <source>
        <strain evidence="11">KCTC 12861</strain>
    </source>
</reference>